<reference evidence="3" key="1">
    <citation type="journal article" date="2019" name="Int. J. Syst. Evol. Microbiol.">
        <title>The Global Catalogue of Microorganisms (GCM) 10K type strain sequencing project: providing services to taxonomists for standard genome sequencing and annotation.</title>
        <authorList>
            <consortium name="The Broad Institute Genomics Platform"/>
            <consortium name="The Broad Institute Genome Sequencing Center for Infectious Disease"/>
            <person name="Wu L."/>
            <person name="Ma J."/>
        </authorList>
    </citation>
    <scope>NUCLEOTIDE SEQUENCE [LARGE SCALE GENOMIC DNA]</scope>
    <source>
        <strain evidence="3">DFY41</strain>
    </source>
</reference>
<name>A0ABW0BIL4_9ACTN</name>
<evidence type="ECO:0000259" key="1">
    <source>
        <dbReference type="Pfam" id="PF08241"/>
    </source>
</evidence>
<dbReference type="RefSeq" id="WP_378589411.1">
    <property type="nucleotide sequence ID" value="NZ_JBHSKD010000008.1"/>
</dbReference>
<feature type="domain" description="Methyltransferase type 11" evidence="1">
    <location>
        <begin position="52"/>
        <end position="147"/>
    </location>
</feature>
<dbReference type="Gene3D" id="3.40.50.150">
    <property type="entry name" value="Vaccinia Virus protein VP39"/>
    <property type="match status" value="1"/>
</dbReference>
<dbReference type="InterPro" id="IPR029063">
    <property type="entry name" value="SAM-dependent_MTases_sf"/>
</dbReference>
<keyword evidence="2" id="KW-0808">Transferase</keyword>
<dbReference type="SUPFAM" id="SSF53335">
    <property type="entry name" value="S-adenosyl-L-methionine-dependent methyltransferases"/>
    <property type="match status" value="1"/>
</dbReference>
<dbReference type="GO" id="GO:0008168">
    <property type="term" value="F:methyltransferase activity"/>
    <property type="evidence" value="ECO:0007669"/>
    <property type="project" value="UniProtKB-KW"/>
</dbReference>
<gene>
    <name evidence="2" type="ORF">ACFPGP_09125</name>
</gene>
<proteinExistence type="predicted"/>
<dbReference type="CDD" id="cd02440">
    <property type="entry name" value="AdoMet_MTases"/>
    <property type="match status" value="1"/>
</dbReference>
<dbReference type="GO" id="GO:0032259">
    <property type="term" value="P:methylation"/>
    <property type="evidence" value="ECO:0007669"/>
    <property type="project" value="UniProtKB-KW"/>
</dbReference>
<dbReference type="Proteomes" id="UP001596087">
    <property type="component" value="Unassembled WGS sequence"/>
</dbReference>
<evidence type="ECO:0000313" key="2">
    <source>
        <dbReference type="EMBL" id="MFC5176832.1"/>
    </source>
</evidence>
<keyword evidence="2" id="KW-0489">Methyltransferase</keyword>
<comment type="caution">
    <text evidence="2">The sequence shown here is derived from an EMBL/GenBank/DDBJ whole genome shotgun (WGS) entry which is preliminary data.</text>
</comment>
<keyword evidence="3" id="KW-1185">Reference proteome</keyword>
<protein>
    <submittedName>
        <fullName evidence="2">Class I SAM-dependent methyltransferase</fullName>
        <ecNumber evidence="2">2.1.1.-</ecNumber>
    </submittedName>
</protein>
<dbReference type="PANTHER" id="PTHR43591:SF24">
    <property type="entry name" value="2-METHOXY-6-POLYPRENYL-1,4-BENZOQUINOL METHYLASE, MITOCHONDRIAL"/>
    <property type="match status" value="1"/>
</dbReference>
<dbReference type="PANTHER" id="PTHR43591">
    <property type="entry name" value="METHYLTRANSFERASE"/>
    <property type="match status" value="1"/>
</dbReference>
<sequence>MSTRDDAVGLWNREAETFDEAADHGLHDPAVRAAWRELLRGVLPPAPARVADLGCGTATLGVLLGEEGYAVDGVDFSPAMVERARAKVADSGLAGLTVAEGDAGDPPLPDASYDVVLCRHVLWALPDQPAALDRWRRLLVPGGQLVLVEGHWGTGAGLTGEQTVALLRAQGVQPELHPLGDAAYWGREIDDERYLVTARAD</sequence>
<dbReference type="Pfam" id="PF08241">
    <property type="entry name" value="Methyltransf_11"/>
    <property type="match status" value="1"/>
</dbReference>
<organism evidence="2 3">
    <name type="scientific">Nocardioides taihuensis</name>
    <dbReference type="NCBI Taxonomy" id="1835606"/>
    <lineage>
        <taxon>Bacteria</taxon>
        <taxon>Bacillati</taxon>
        <taxon>Actinomycetota</taxon>
        <taxon>Actinomycetes</taxon>
        <taxon>Propionibacteriales</taxon>
        <taxon>Nocardioidaceae</taxon>
        <taxon>Nocardioides</taxon>
    </lineage>
</organism>
<accession>A0ABW0BIL4</accession>
<evidence type="ECO:0000313" key="3">
    <source>
        <dbReference type="Proteomes" id="UP001596087"/>
    </source>
</evidence>
<dbReference type="EMBL" id="JBHSKD010000008">
    <property type="protein sequence ID" value="MFC5176832.1"/>
    <property type="molecule type" value="Genomic_DNA"/>
</dbReference>
<dbReference type="InterPro" id="IPR013216">
    <property type="entry name" value="Methyltransf_11"/>
</dbReference>
<dbReference type="EC" id="2.1.1.-" evidence="2"/>